<dbReference type="PROSITE" id="PS50404">
    <property type="entry name" value="GST_NTER"/>
    <property type="match status" value="3"/>
</dbReference>
<dbReference type="HOGENOM" id="CLU_011226_23_1_1"/>
<dbReference type="InterPro" id="IPR045074">
    <property type="entry name" value="GST_C_Tau"/>
</dbReference>
<dbReference type="EnsemblPlants" id="OMERI01G40750.1">
    <property type="protein sequence ID" value="OMERI01G40750.1"/>
    <property type="gene ID" value="OMERI01G40750"/>
</dbReference>
<keyword evidence="2" id="KW-0808">Transferase</keyword>
<dbReference type="CDD" id="cd03185">
    <property type="entry name" value="GST_C_Tau"/>
    <property type="match status" value="3"/>
</dbReference>
<proteinExistence type="predicted"/>
<dbReference type="Pfam" id="PF13417">
    <property type="entry name" value="GST_N_3"/>
    <property type="match status" value="1"/>
</dbReference>
<dbReference type="PANTHER" id="PTHR11260:SF763">
    <property type="entry name" value="GLUTATHIONE TRANSFERASE"/>
    <property type="match status" value="1"/>
</dbReference>
<feature type="domain" description="GST N-terminal" evidence="4">
    <location>
        <begin position="246"/>
        <end position="325"/>
    </location>
</feature>
<evidence type="ECO:0000259" key="5">
    <source>
        <dbReference type="PROSITE" id="PS50405"/>
    </source>
</evidence>
<dbReference type="Proteomes" id="UP000008021">
    <property type="component" value="Chromosome 1"/>
</dbReference>
<dbReference type="FunFam" id="3.40.30.10:FF:000200">
    <property type="entry name" value="Glutathione S-transferase"/>
    <property type="match status" value="1"/>
</dbReference>
<evidence type="ECO:0000256" key="1">
    <source>
        <dbReference type="ARBA" id="ARBA00012452"/>
    </source>
</evidence>
<dbReference type="PANTHER" id="PTHR11260">
    <property type="entry name" value="GLUTATHIONE S-TRANSFERASE, GST, SUPERFAMILY, GST DOMAIN CONTAINING"/>
    <property type="match status" value="1"/>
</dbReference>
<dbReference type="SFLD" id="SFLDG01152">
    <property type="entry name" value="Main.3:_Omega-_and_Tau-like"/>
    <property type="match status" value="2"/>
</dbReference>
<dbReference type="InterPro" id="IPR036249">
    <property type="entry name" value="Thioredoxin-like_sf"/>
</dbReference>
<evidence type="ECO:0000256" key="2">
    <source>
        <dbReference type="ARBA" id="ARBA00022679"/>
    </source>
</evidence>
<keyword evidence="7" id="KW-1185">Reference proteome</keyword>
<evidence type="ECO:0000313" key="6">
    <source>
        <dbReference type="EnsemblPlants" id="OMERI01G40750.1"/>
    </source>
</evidence>
<dbReference type="Pfam" id="PF13409">
    <property type="entry name" value="GST_N_2"/>
    <property type="match status" value="1"/>
</dbReference>
<dbReference type="SFLD" id="SFLDS00019">
    <property type="entry name" value="Glutathione_Transferase_(cytos"/>
    <property type="match status" value="2"/>
</dbReference>
<dbReference type="PROSITE" id="PS50405">
    <property type="entry name" value="GST_CTER"/>
    <property type="match status" value="3"/>
</dbReference>
<accession>A0A0E0CCZ2</accession>
<feature type="domain" description="GST C-terminal" evidence="5">
    <location>
        <begin position="517"/>
        <end position="650"/>
    </location>
</feature>
<dbReference type="EC" id="2.5.1.18" evidence="1"/>
<dbReference type="STRING" id="40149.A0A0E0CCZ2"/>
<dbReference type="InterPro" id="IPR036282">
    <property type="entry name" value="Glutathione-S-Trfase_C_sf"/>
</dbReference>
<sequence>MADPVKLIGAFGSPFVHRAEVALRLKGVAYEFIHEDLDNKSDLLLAKNPIHKKVPVLLHGDRAICESLVIVEYADEVFDGRPILPTDPYDRAMARFWAHFIEHKAIYIICSRSSWLALWLDGEEQEGLLKETKENLALLEAQLQGKRFFAGDSVGYLDIVASGLAHWISVVEEVTGVSLMGGADEDDEYPALRRWAKEYTSDETVMQCLPSREHLAAFFAAKKDKLKMVARAMLHHQEHSEANMADPVKLIGAFGSPFVHRVEATLRLKGVAYELIHEDLENKSDLLLASNPVHNKVPVLLDGGRAICESLLIVECTLPLLLTLWLDGEEQKGFLKETKENLSLLEAQLEGKRFFAGDAVGYLDVAAGGMAHWIGVLEEVTGVSVIGSDDDDEYPALRRWIKEYASIDAVKLSLPDREELVAFYTRNKDKYKMMFRAMLISAFGSPFGHRAEAALRLKGVQYELLLEDLRSKSDLLLAHNPRVPVLLHSDGRSVAESLVVVQYVDDAFHGPPLLPADPYARAQARLWAHFIDDKVFFFCISRRFSLVRFSRLFWLSFWMEDGEKEAFVREAKENLQLLEAQLDGGNKRFFGGDAIGLWLAHWVGVFEEVTGVSLVSEREFPALCRRSERYVNDEAVRQCLPSRDELVALFTANKEAYTLLAKANVN</sequence>
<dbReference type="SFLD" id="SFLDG00358">
    <property type="entry name" value="Main_(cytGST)"/>
    <property type="match status" value="2"/>
</dbReference>
<dbReference type="GO" id="GO:0005737">
    <property type="term" value="C:cytoplasm"/>
    <property type="evidence" value="ECO:0007669"/>
    <property type="project" value="TreeGrafter"/>
</dbReference>
<dbReference type="AlphaFoldDB" id="A0A0E0CCZ2"/>
<dbReference type="GO" id="GO:0004364">
    <property type="term" value="F:glutathione transferase activity"/>
    <property type="evidence" value="ECO:0007669"/>
    <property type="project" value="UniProtKB-EC"/>
</dbReference>
<dbReference type="InterPro" id="IPR010987">
    <property type="entry name" value="Glutathione-S-Trfase_C-like"/>
</dbReference>
<dbReference type="InterPro" id="IPR040079">
    <property type="entry name" value="Glutathione_S-Trfase"/>
</dbReference>
<feature type="domain" description="GST N-terminal" evidence="4">
    <location>
        <begin position="435"/>
        <end position="512"/>
    </location>
</feature>
<name>A0A0E0CCZ2_9ORYZ</name>
<dbReference type="SUPFAM" id="SSF52833">
    <property type="entry name" value="Thioredoxin-like"/>
    <property type="match status" value="3"/>
</dbReference>
<dbReference type="InterPro" id="IPR045073">
    <property type="entry name" value="Omega/Tau-like"/>
</dbReference>
<dbReference type="Gramene" id="OMERI01G40750.1">
    <property type="protein sequence ID" value="OMERI01G40750.1"/>
    <property type="gene ID" value="OMERI01G40750"/>
</dbReference>
<dbReference type="FunFam" id="1.20.1050.10:FF:000012">
    <property type="entry name" value="Tau class glutathione S-transferase"/>
    <property type="match status" value="2"/>
</dbReference>
<dbReference type="Gene3D" id="1.20.1050.10">
    <property type="match status" value="3"/>
</dbReference>
<reference evidence="6" key="2">
    <citation type="submission" date="2018-05" db="EMBL/GenBank/DDBJ databases">
        <title>OmerRS3 (Oryza meridionalis Reference Sequence Version 3).</title>
        <authorList>
            <person name="Zhang J."/>
            <person name="Kudrna D."/>
            <person name="Lee S."/>
            <person name="Talag J."/>
            <person name="Welchert J."/>
            <person name="Wing R.A."/>
        </authorList>
    </citation>
    <scope>NUCLEOTIDE SEQUENCE [LARGE SCALE GENOMIC DNA]</scope>
    <source>
        <strain evidence="6">cv. OR44</strain>
    </source>
</reference>
<dbReference type="SUPFAM" id="SSF47616">
    <property type="entry name" value="GST C-terminal domain-like"/>
    <property type="match status" value="3"/>
</dbReference>
<feature type="domain" description="GST N-terminal" evidence="4">
    <location>
        <begin position="3"/>
        <end position="82"/>
    </location>
</feature>
<dbReference type="InterPro" id="IPR004045">
    <property type="entry name" value="Glutathione_S-Trfase_N"/>
</dbReference>
<dbReference type="Pfam" id="PF02798">
    <property type="entry name" value="GST_N"/>
    <property type="match status" value="1"/>
</dbReference>
<evidence type="ECO:0000256" key="3">
    <source>
        <dbReference type="ARBA" id="ARBA00047960"/>
    </source>
</evidence>
<dbReference type="Gene3D" id="3.40.30.10">
    <property type="entry name" value="Glutaredoxin"/>
    <property type="match status" value="3"/>
</dbReference>
<dbReference type="CDD" id="cd03058">
    <property type="entry name" value="GST_N_Tau"/>
    <property type="match status" value="2"/>
</dbReference>
<evidence type="ECO:0000259" key="4">
    <source>
        <dbReference type="PROSITE" id="PS50404"/>
    </source>
</evidence>
<feature type="domain" description="GST C-terminal" evidence="5">
    <location>
        <begin position="299"/>
        <end position="431"/>
    </location>
</feature>
<dbReference type="eggNOG" id="KOG0406">
    <property type="taxonomic scope" value="Eukaryota"/>
</dbReference>
<evidence type="ECO:0000313" key="7">
    <source>
        <dbReference type="Proteomes" id="UP000008021"/>
    </source>
</evidence>
<feature type="domain" description="GST C-terminal" evidence="5">
    <location>
        <begin position="87"/>
        <end position="218"/>
    </location>
</feature>
<protein>
    <recommendedName>
        <fullName evidence="1">glutathione transferase</fullName>
        <ecNumber evidence="1">2.5.1.18</ecNumber>
    </recommendedName>
</protein>
<comment type="catalytic activity">
    <reaction evidence="3">
        <text>RX + glutathione = an S-substituted glutathione + a halide anion + H(+)</text>
        <dbReference type="Rhea" id="RHEA:16437"/>
        <dbReference type="ChEBI" id="CHEBI:15378"/>
        <dbReference type="ChEBI" id="CHEBI:16042"/>
        <dbReference type="ChEBI" id="CHEBI:17792"/>
        <dbReference type="ChEBI" id="CHEBI:57925"/>
        <dbReference type="ChEBI" id="CHEBI:90779"/>
        <dbReference type="EC" id="2.5.1.18"/>
    </reaction>
</comment>
<dbReference type="Pfam" id="PF13410">
    <property type="entry name" value="GST_C_2"/>
    <property type="match status" value="2"/>
</dbReference>
<organism evidence="6">
    <name type="scientific">Oryza meridionalis</name>
    <dbReference type="NCBI Taxonomy" id="40149"/>
    <lineage>
        <taxon>Eukaryota</taxon>
        <taxon>Viridiplantae</taxon>
        <taxon>Streptophyta</taxon>
        <taxon>Embryophyta</taxon>
        <taxon>Tracheophyta</taxon>
        <taxon>Spermatophyta</taxon>
        <taxon>Magnoliopsida</taxon>
        <taxon>Liliopsida</taxon>
        <taxon>Poales</taxon>
        <taxon>Poaceae</taxon>
        <taxon>BOP clade</taxon>
        <taxon>Oryzoideae</taxon>
        <taxon>Oryzeae</taxon>
        <taxon>Oryzinae</taxon>
        <taxon>Oryza</taxon>
    </lineage>
</organism>
<dbReference type="GO" id="GO:0006749">
    <property type="term" value="P:glutathione metabolic process"/>
    <property type="evidence" value="ECO:0007669"/>
    <property type="project" value="InterPro"/>
</dbReference>
<reference evidence="6" key="1">
    <citation type="submission" date="2015-04" db="UniProtKB">
        <authorList>
            <consortium name="EnsemblPlants"/>
        </authorList>
    </citation>
    <scope>IDENTIFICATION</scope>
</reference>